<evidence type="ECO:0000259" key="7">
    <source>
        <dbReference type="PROSITE" id="PS50105"/>
    </source>
</evidence>
<feature type="region of interest" description="Disordered" evidence="4">
    <location>
        <begin position="698"/>
        <end position="724"/>
    </location>
</feature>
<dbReference type="PROSITE" id="PS50003">
    <property type="entry name" value="PH_DOMAIN"/>
    <property type="match status" value="1"/>
</dbReference>
<dbReference type="GO" id="GO:0042147">
    <property type="term" value="P:retrograde transport, endosome to Golgi"/>
    <property type="evidence" value="ECO:0007669"/>
    <property type="project" value="TreeGrafter"/>
</dbReference>
<comment type="caution">
    <text evidence="8">The sequence shown here is derived from an EMBL/GenBank/DDBJ whole genome shotgun (WGS) entry which is preliminary data.</text>
</comment>
<dbReference type="InParanoid" id="A0A4Q1BST5"/>
<dbReference type="PROSITE" id="PS50105">
    <property type="entry name" value="SAM_DOMAIN"/>
    <property type="match status" value="1"/>
</dbReference>
<dbReference type="PRINTS" id="PR00452">
    <property type="entry name" value="SH3DOMAIN"/>
</dbReference>
<dbReference type="InterPro" id="IPR036028">
    <property type="entry name" value="SH3-like_dom_sf"/>
</dbReference>
<dbReference type="GO" id="GO:0007032">
    <property type="term" value="P:endosome organization"/>
    <property type="evidence" value="ECO:0007669"/>
    <property type="project" value="TreeGrafter"/>
</dbReference>
<dbReference type="AlphaFoldDB" id="A0A4Q1BST5"/>
<dbReference type="CDD" id="cd13316">
    <property type="entry name" value="PH_Boi"/>
    <property type="match status" value="1"/>
</dbReference>
<keyword evidence="9" id="KW-1185">Reference proteome</keyword>
<dbReference type="InterPro" id="IPR013761">
    <property type="entry name" value="SAM/pointed_sf"/>
</dbReference>
<dbReference type="GO" id="GO:0005829">
    <property type="term" value="C:cytosol"/>
    <property type="evidence" value="ECO:0007669"/>
    <property type="project" value="GOC"/>
</dbReference>
<feature type="domain" description="SAM" evidence="7">
    <location>
        <begin position="272"/>
        <end position="336"/>
    </location>
</feature>
<dbReference type="OrthoDB" id="73680at2759"/>
<dbReference type="Gene3D" id="2.30.29.30">
    <property type="entry name" value="Pleckstrin-homology domain (PH domain)/Phosphotyrosine-binding domain (PTB)"/>
    <property type="match status" value="1"/>
</dbReference>
<dbReference type="SUPFAM" id="SSF47769">
    <property type="entry name" value="SAM/Pointed domain"/>
    <property type="match status" value="1"/>
</dbReference>
<evidence type="ECO:0000256" key="4">
    <source>
        <dbReference type="SAM" id="MobiDB-lite"/>
    </source>
</evidence>
<evidence type="ECO:0000259" key="5">
    <source>
        <dbReference type="PROSITE" id="PS50002"/>
    </source>
</evidence>
<dbReference type="PANTHER" id="PTHR22902:SF27">
    <property type="entry name" value="PLECKSTRIN HOMOLOGY DOMAIN-CONTAINING FAMILY A MEMBER 3"/>
    <property type="match status" value="1"/>
</dbReference>
<dbReference type="GO" id="GO:0055037">
    <property type="term" value="C:recycling endosome"/>
    <property type="evidence" value="ECO:0007669"/>
    <property type="project" value="TreeGrafter"/>
</dbReference>
<dbReference type="InterPro" id="IPR001452">
    <property type="entry name" value="SH3_domain"/>
</dbReference>
<evidence type="ECO:0000256" key="3">
    <source>
        <dbReference type="PROSITE-ProRule" id="PRU00192"/>
    </source>
</evidence>
<keyword evidence="1 3" id="KW-0728">SH3 domain</keyword>
<dbReference type="VEuPathDB" id="FungiDB:TREMEDRAFT_74205"/>
<dbReference type="InterPro" id="IPR011993">
    <property type="entry name" value="PH-like_dom_sf"/>
</dbReference>
<accession>A0A4Q1BST5</accession>
<keyword evidence="2" id="KW-0597">Phosphoprotein</keyword>
<proteinExistence type="predicted"/>
<dbReference type="SMART" id="SM00454">
    <property type="entry name" value="SAM"/>
    <property type="match status" value="1"/>
</dbReference>
<dbReference type="EMBL" id="SDIL01000011">
    <property type="protein sequence ID" value="RXK41104.1"/>
    <property type="molecule type" value="Genomic_DNA"/>
</dbReference>
<feature type="compositionally biased region" description="Low complexity" evidence="4">
    <location>
        <begin position="431"/>
        <end position="445"/>
    </location>
</feature>
<dbReference type="Pfam" id="PF00169">
    <property type="entry name" value="PH"/>
    <property type="match status" value="1"/>
</dbReference>
<dbReference type="FunCoup" id="A0A4Q1BST5">
    <property type="interactions" value="42"/>
</dbReference>
<evidence type="ECO:0000259" key="6">
    <source>
        <dbReference type="PROSITE" id="PS50003"/>
    </source>
</evidence>
<dbReference type="GO" id="GO:0005769">
    <property type="term" value="C:early endosome"/>
    <property type="evidence" value="ECO:0007669"/>
    <property type="project" value="TreeGrafter"/>
</dbReference>
<dbReference type="STRING" id="5217.A0A4Q1BST5"/>
<feature type="domain" description="SH3" evidence="5">
    <location>
        <begin position="1"/>
        <end position="62"/>
    </location>
</feature>
<feature type="domain" description="PH" evidence="6">
    <location>
        <begin position="540"/>
        <end position="635"/>
    </location>
</feature>
<evidence type="ECO:0008006" key="10">
    <source>
        <dbReference type="Google" id="ProtNLM"/>
    </source>
</evidence>
<dbReference type="SUPFAM" id="SSF50729">
    <property type="entry name" value="PH domain-like"/>
    <property type="match status" value="1"/>
</dbReference>
<dbReference type="InterPro" id="IPR001849">
    <property type="entry name" value="PH_domain"/>
</dbReference>
<dbReference type="CDD" id="cd00174">
    <property type="entry name" value="SH3"/>
    <property type="match status" value="1"/>
</dbReference>
<dbReference type="GO" id="GO:0001881">
    <property type="term" value="P:receptor recycling"/>
    <property type="evidence" value="ECO:0007669"/>
    <property type="project" value="TreeGrafter"/>
</dbReference>
<feature type="compositionally biased region" description="Pro residues" evidence="4">
    <location>
        <begin position="249"/>
        <end position="258"/>
    </location>
</feature>
<dbReference type="PANTHER" id="PTHR22902">
    <property type="entry name" value="SESQUIPEDALIAN"/>
    <property type="match status" value="1"/>
</dbReference>
<dbReference type="SMART" id="SM00233">
    <property type="entry name" value="PH"/>
    <property type="match status" value="1"/>
</dbReference>
<dbReference type="GO" id="GO:0005802">
    <property type="term" value="C:trans-Golgi network"/>
    <property type="evidence" value="ECO:0007669"/>
    <property type="project" value="TreeGrafter"/>
</dbReference>
<name>A0A4Q1BST5_TREME</name>
<dbReference type="SMART" id="SM00326">
    <property type="entry name" value="SH3"/>
    <property type="match status" value="1"/>
</dbReference>
<feature type="compositionally biased region" description="Polar residues" evidence="4">
    <location>
        <begin position="698"/>
        <end position="716"/>
    </location>
</feature>
<dbReference type="SUPFAM" id="SSF50044">
    <property type="entry name" value="SH3-domain"/>
    <property type="match status" value="1"/>
</dbReference>
<evidence type="ECO:0000313" key="9">
    <source>
        <dbReference type="Proteomes" id="UP000289152"/>
    </source>
</evidence>
<organism evidence="8 9">
    <name type="scientific">Tremella mesenterica</name>
    <name type="common">Jelly fungus</name>
    <dbReference type="NCBI Taxonomy" id="5217"/>
    <lineage>
        <taxon>Eukaryota</taxon>
        <taxon>Fungi</taxon>
        <taxon>Dikarya</taxon>
        <taxon>Basidiomycota</taxon>
        <taxon>Agaricomycotina</taxon>
        <taxon>Tremellomycetes</taxon>
        <taxon>Tremellales</taxon>
        <taxon>Tremellaceae</taxon>
        <taxon>Tremella</taxon>
    </lineage>
</organism>
<dbReference type="Proteomes" id="UP000289152">
    <property type="component" value="Unassembled WGS sequence"/>
</dbReference>
<dbReference type="PROSITE" id="PS50002">
    <property type="entry name" value="SH3"/>
    <property type="match status" value="1"/>
</dbReference>
<reference evidence="8 9" key="1">
    <citation type="submission" date="2016-06" db="EMBL/GenBank/DDBJ databases">
        <title>Evolution of pathogenesis and genome organization in the Tremellales.</title>
        <authorList>
            <person name="Cuomo C."/>
            <person name="Litvintseva A."/>
            <person name="Heitman J."/>
            <person name="Chen Y."/>
            <person name="Sun S."/>
            <person name="Springer D."/>
            <person name="Dromer F."/>
            <person name="Young S."/>
            <person name="Zeng Q."/>
            <person name="Chapman S."/>
            <person name="Gujja S."/>
            <person name="Saif S."/>
            <person name="Birren B."/>
        </authorList>
    </citation>
    <scope>NUCLEOTIDE SEQUENCE [LARGE SCALE GENOMIC DNA]</scope>
    <source>
        <strain evidence="8 9">ATCC 28783</strain>
    </source>
</reference>
<feature type="compositionally biased region" description="Polar residues" evidence="4">
    <location>
        <begin position="415"/>
        <end position="430"/>
    </location>
</feature>
<dbReference type="Pfam" id="PF07647">
    <property type="entry name" value="SAM_2"/>
    <property type="match status" value="1"/>
</dbReference>
<dbReference type="Gene3D" id="1.10.150.50">
    <property type="entry name" value="Transcription Factor, Ets-1"/>
    <property type="match status" value="1"/>
</dbReference>
<sequence length="853" mass="92495">MLVVEAVHNFRAEHDDELSFLAGDKIVVMEKDDAFGDGWWRGRNEKGEEGLFPATYVSEDHPNGMDHEKADIDGTSIPLPHSPTPPAVNIETSVVPLPQPQTAQGNLTDGPLQNITASVEAVTTGVSNVVGKTIGDIQDVIESMVKPESDDDQEVGIGQNTRARLAAQARIANEHRERQRVSGGITGLVYSDESEDDDDDRPLGPQVKFPTAEPAPSPNGVRQDSPNPPTPASTQANGQDPPRGLQPSLPLPATPPPEKISGGTPTRPPTTWSVEEVVNWIRSKGFDEAICEKFHEHEISGDLLLELDANLLKELDIPQFGKRLRIAQAIAELQRPSSLVSASSQQMSPNGMPLPPSSNPSYRGMSAPPTALAQPFMTHSPPAQFSEDGYSAWSHTRKPSMTPSTMPPPMEAISESATFASPHSSMPANGTSTAASSLPASPITPNSATVKRESTGSMGHKKGKVSVDKPDRLSFFGRSRKPAPPTYISTTPGMEQRSSSRLGFGSGGNRVHHVQPATPEQLRKPSSGLGSAAALKQIGTPDHSGYMKKKGETYGGWKTRFFVLKGAHLYYMKSEHEDRVKGHIDLRGHRVIVDENTHPGSYGFRLIGGDKPHFFSSSEQTAIRQWMKALMKATIARDYSVPVTSSCNIPTIPLAQAQAMSPRPPSPATRDATQRATRRENVNQLTAHDASVLMSLDTSSGQRRRASQTLTVTPTRPTRDMRRSSGDLRRVISVHVNDPIQMELIKWVNSQLPLQSPKAQHIPESFINGEIIFHLTQHLTGIEPNPPVPSDAFNLDTDGHPGIPGLFAMMDMLIDSGIDTAGVSINDVRSGDVPAITRLLESIQRFSEMKQTV</sequence>
<dbReference type="InterPro" id="IPR045188">
    <property type="entry name" value="Boi1/Boi2-like"/>
</dbReference>
<dbReference type="Gene3D" id="2.30.30.40">
    <property type="entry name" value="SH3 Domains"/>
    <property type="match status" value="1"/>
</dbReference>
<dbReference type="InterPro" id="IPR001660">
    <property type="entry name" value="SAM"/>
</dbReference>
<feature type="region of interest" description="Disordered" evidence="4">
    <location>
        <begin position="340"/>
        <end position="499"/>
    </location>
</feature>
<dbReference type="Pfam" id="PF00018">
    <property type="entry name" value="SH3_1"/>
    <property type="match status" value="1"/>
</dbReference>
<evidence type="ECO:0000313" key="8">
    <source>
        <dbReference type="EMBL" id="RXK41104.1"/>
    </source>
</evidence>
<protein>
    <recommendedName>
        <fullName evidence="10">Phospholipid binding protein</fullName>
    </recommendedName>
</protein>
<evidence type="ECO:0000256" key="2">
    <source>
        <dbReference type="ARBA" id="ARBA00022553"/>
    </source>
</evidence>
<feature type="region of interest" description="Disordered" evidence="4">
    <location>
        <begin position="657"/>
        <end position="676"/>
    </location>
</feature>
<feature type="region of interest" description="Disordered" evidence="4">
    <location>
        <begin position="174"/>
        <end position="271"/>
    </location>
</feature>
<evidence type="ECO:0000256" key="1">
    <source>
        <dbReference type="ARBA" id="ARBA00022443"/>
    </source>
</evidence>
<gene>
    <name evidence="8" type="ORF">M231_01507</name>
</gene>